<evidence type="ECO:0000313" key="2">
    <source>
        <dbReference type="EMBL" id="KAA6410181.1"/>
    </source>
</evidence>
<feature type="region of interest" description="Disordered" evidence="1">
    <location>
        <begin position="125"/>
        <end position="144"/>
    </location>
</feature>
<gene>
    <name evidence="2" type="ORF">FRX48_05602</name>
</gene>
<reference evidence="2 3" key="1">
    <citation type="submission" date="2019-09" db="EMBL/GenBank/DDBJ databases">
        <title>The hologenome of the rock-dwelling lichen Lasallia pustulata.</title>
        <authorList>
            <person name="Greshake Tzovaras B."/>
            <person name="Segers F."/>
            <person name="Bicker A."/>
            <person name="Dal Grande F."/>
            <person name="Otte J."/>
            <person name="Hankeln T."/>
            <person name="Schmitt I."/>
            <person name="Ebersberger I."/>
        </authorList>
    </citation>
    <scope>NUCLEOTIDE SEQUENCE [LARGE SCALE GENOMIC DNA]</scope>
    <source>
        <strain evidence="2">A1-1</strain>
    </source>
</reference>
<protein>
    <submittedName>
        <fullName evidence="2">Uncharacterized protein</fullName>
    </submittedName>
</protein>
<feature type="compositionally biased region" description="Basic and acidic residues" evidence="1">
    <location>
        <begin position="170"/>
        <end position="186"/>
    </location>
</feature>
<name>A0A5M8PL32_9LECA</name>
<proteinExistence type="predicted"/>
<feature type="region of interest" description="Disordered" evidence="1">
    <location>
        <begin position="350"/>
        <end position="372"/>
    </location>
</feature>
<feature type="compositionally biased region" description="Low complexity" evidence="1">
    <location>
        <begin position="316"/>
        <end position="331"/>
    </location>
</feature>
<dbReference type="Proteomes" id="UP000324767">
    <property type="component" value="Unassembled WGS sequence"/>
</dbReference>
<feature type="region of interest" description="Disordered" evidence="1">
    <location>
        <begin position="160"/>
        <end position="187"/>
    </location>
</feature>
<feature type="region of interest" description="Disordered" evidence="1">
    <location>
        <begin position="236"/>
        <end position="331"/>
    </location>
</feature>
<dbReference type="EMBL" id="VXIT01000009">
    <property type="protein sequence ID" value="KAA6410181.1"/>
    <property type="molecule type" value="Genomic_DNA"/>
</dbReference>
<sequence>MEYASDGYSSHYSSGSGAEDEDPTPKPLRITKRGDWPSVVEGTSGHPSAITHSHTPLSLRTIPEATKAALRRDSSFVRLRHSSEIASRASLSDYIAATEADPQITLNRPRSPATASRNHAAGALAVRKQRQCGTTSSSAGTGSTVLDGMHGDLLSHPPVELTTGNTQQWNRDRSPQRLHIGRERPAARARRICNRAVTERGHLKPQLSHACPERSGTFAAPASTPLLFEDNGRATSEKIPHSDRALSIASQHSENQQLEEDSTKHSSLTRLLSRVMNGLGHKGATSQTASERGRSRKDSDGSFRSKRDAPSGTYQGRESSSTTSSGETNTTMGTEIDLDAALAAFPTPPKSTFKSSSVTLAAQSTPGTPPLTPSMPFMPQNLCAPEEVTIMGAKLTIMPEIGDMNGVGGQSIFTAIGVEGAMNAPVHPSLGVSDCRKLDVAVVVDNSLLSSPAALMNACEIATYLSSILDPAADRLAILCSSGADTEESKPQLLLPLAPVNSRKAKHIVDSIKTSSPRNKPDGTALQFSLEMARDILREPHGDVVAHASWSATTGHIFLLTPNLTGLPSWLLKDDKLQFHAVHPGIVPWKGQDNVKVNGWRIWTMPFLNGSKSASAYKDEPLSSNDLRALVAHARRGRSPGVLSDLRLEVKAGPGCTIEAVMGRSTFSSLHAGERILALVKLRIGMIPMIASAVSDVASEVTPPSSTDLLQELDIMLGETSTRILTAKLRYKHSLLPADARVSVRTEARLKGHLSQVETKWRPSNLQSPETYERQIEVQQHLVFYLATHHAPRDALTTLRDHFGEDGKRSVCPAYIKLVNEELRYQARIIERFELEGATVPENNPTLPKSPYSHFGEGLFDVENYRPQDWIAIPEEVPRPITAINCQASSTVRSHPPRETDDARKIWGMLRRNSRGRMGFDSLGGGEGRKVIIISKSEEEEMKKFQEMALRNKRSVGTDSLRSFAGQRSRGGGVAVAPWM</sequence>
<organism evidence="2 3">
    <name type="scientific">Lasallia pustulata</name>
    <dbReference type="NCBI Taxonomy" id="136370"/>
    <lineage>
        <taxon>Eukaryota</taxon>
        <taxon>Fungi</taxon>
        <taxon>Dikarya</taxon>
        <taxon>Ascomycota</taxon>
        <taxon>Pezizomycotina</taxon>
        <taxon>Lecanoromycetes</taxon>
        <taxon>OSLEUM clade</taxon>
        <taxon>Umbilicariomycetidae</taxon>
        <taxon>Umbilicariales</taxon>
        <taxon>Umbilicariaceae</taxon>
        <taxon>Lasallia</taxon>
    </lineage>
</organism>
<evidence type="ECO:0000256" key="1">
    <source>
        <dbReference type="SAM" id="MobiDB-lite"/>
    </source>
</evidence>
<feature type="compositionally biased region" description="Low complexity" evidence="1">
    <location>
        <begin position="133"/>
        <end position="144"/>
    </location>
</feature>
<feature type="compositionally biased region" description="Basic and acidic residues" evidence="1">
    <location>
        <begin position="291"/>
        <end position="309"/>
    </location>
</feature>
<comment type="caution">
    <text evidence="2">The sequence shown here is derived from an EMBL/GenBank/DDBJ whole genome shotgun (WGS) entry which is preliminary data.</text>
</comment>
<evidence type="ECO:0000313" key="3">
    <source>
        <dbReference type="Proteomes" id="UP000324767"/>
    </source>
</evidence>
<accession>A0A5M8PL32</accession>
<dbReference type="OrthoDB" id="5213862at2759"/>
<feature type="region of interest" description="Disordered" evidence="1">
    <location>
        <begin position="1"/>
        <end position="59"/>
    </location>
</feature>
<dbReference type="AlphaFoldDB" id="A0A5M8PL32"/>
<feature type="compositionally biased region" description="Low complexity" evidence="1">
    <location>
        <begin position="1"/>
        <end position="17"/>
    </location>
</feature>